<organism evidence="2 3">
    <name type="scientific">Pseudaestuariivita atlantica</name>
    <dbReference type="NCBI Taxonomy" id="1317121"/>
    <lineage>
        <taxon>Bacteria</taxon>
        <taxon>Pseudomonadati</taxon>
        <taxon>Pseudomonadota</taxon>
        <taxon>Alphaproteobacteria</taxon>
        <taxon>Rhodobacterales</taxon>
        <taxon>Paracoccaceae</taxon>
        <taxon>Pseudaestuariivita</taxon>
    </lineage>
</organism>
<feature type="compositionally biased region" description="Low complexity" evidence="1">
    <location>
        <begin position="41"/>
        <end position="55"/>
    </location>
</feature>
<accession>A0A0L1JMJ4</accession>
<dbReference type="EMBL" id="AQQZ01000008">
    <property type="protein sequence ID" value="KNG92643.1"/>
    <property type="molecule type" value="Genomic_DNA"/>
</dbReference>
<dbReference type="RefSeq" id="WP_050532033.1">
    <property type="nucleotide sequence ID" value="NZ_AQQZ01000008.1"/>
</dbReference>
<evidence type="ECO:0000313" key="2">
    <source>
        <dbReference type="EMBL" id="KNG92643.1"/>
    </source>
</evidence>
<evidence type="ECO:0000256" key="1">
    <source>
        <dbReference type="SAM" id="MobiDB-lite"/>
    </source>
</evidence>
<comment type="caution">
    <text evidence="2">The sequence shown here is derived from an EMBL/GenBank/DDBJ whole genome shotgun (WGS) entry which is preliminary data.</text>
</comment>
<reference evidence="2 3" key="1">
    <citation type="journal article" date="2015" name="Int. J. Syst. Evol. Microbiol.">
        <title>Aestuariivita atlantica sp. nov., isolated from deep sea sediment of the Atlantic Ocean.</title>
        <authorList>
            <person name="Li G."/>
            <person name="Lai Q."/>
            <person name="Du Y."/>
            <person name="Liu X."/>
            <person name="Sun F."/>
            <person name="Shao Z."/>
        </authorList>
    </citation>
    <scope>NUCLEOTIDE SEQUENCE [LARGE SCALE GENOMIC DNA]</scope>
    <source>
        <strain evidence="2 3">22II-S11-z3</strain>
    </source>
</reference>
<keyword evidence="3" id="KW-1185">Reference proteome</keyword>
<proteinExistence type="predicted"/>
<dbReference type="AlphaFoldDB" id="A0A0L1JMJ4"/>
<dbReference type="STRING" id="1317121.ATO11_16640"/>
<name>A0A0L1JMJ4_9RHOB</name>
<feature type="region of interest" description="Disordered" evidence="1">
    <location>
        <begin position="1"/>
        <end position="63"/>
    </location>
</feature>
<dbReference type="Proteomes" id="UP000036938">
    <property type="component" value="Unassembled WGS sequence"/>
</dbReference>
<feature type="compositionally biased region" description="Low complexity" evidence="1">
    <location>
        <begin position="1"/>
        <end position="16"/>
    </location>
</feature>
<protein>
    <submittedName>
        <fullName evidence="2">Uncharacterized protein</fullName>
    </submittedName>
</protein>
<sequence>MTDDTQPTGPGTTTDPNQADRTGTPRPDPHANVPETSDDAPSSGQHPGSGPGTTSDPNQADRT</sequence>
<gene>
    <name evidence="2" type="ORF">ATO11_16640</name>
</gene>
<evidence type="ECO:0000313" key="3">
    <source>
        <dbReference type="Proteomes" id="UP000036938"/>
    </source>
</evidence>